<gene>
    <name evidence="2" type="ORF">ABZ568_37095</name>
</gene>
<proteinExistence type="predicted"/>
<comment type="caution">
    <text evidence="2">The sequence shown here is derived from an EMBL/GenBank/DDBJ whole genome shotgun (WGS) entry which is preliminary data.</text>
</comment>
<name>A0ABV2Y6R0_9ACTN</name>
<keyword evidence="3" id="KW-1185">Reference proteome</keyword>
<organism evidence="2 3">
    <name type="scientific">Streptomyces olindensis</name>
    <dbReference type="NCBI Taxonomy" id="358823"/>
    <lineage>
        <taxon>Bacteria</taxon>
        <taxon>Bacillati</taxon>
        <taxon>Actinomycetota</taxon>
        <taxon>Actinomycetes</taxon>
        <taxon>Kitasatosporales</taxon>
        <taxon>Streptomycetaceae</taxon>
        <taxon>Streptomyces</taxon>
    </lineage>
</organism>
<dbReference type="Pfam" id="PF04149">
    <property type="entry name" value="DUF397"/>
    <property type="match status" value="1"/>
</dbReference>
<sequence>MSWRKSSASGPEENCVECLPVSKGMLIRDSKDDGGGLIHATESAWLVFVEYITAGRV</sequence>
<evidence type="ECO:0000259" key="1">
    <source>
        <dbReference type="Pfam" id="PF04149"/>
    </source>
</evidence>
<reference evidence="2 3" key="1">
    <citation type="submission" date="2024-06" db="EMBL/GenBank/DDBJ databases">
        <title>The Natural Products Discovery Center: Release of the First 8490 Sequenced Strains for Exploring Actinobacteria Biosynthetic Diversity.</title>
        <authorList>
            <person name="Kalkreuter E."/>
            <person name="Kautsar S.A."/>
            <person name="Yang D."/>
            <person name="Bader C.D."/>
            <person name="Teijaro C.N."/>
            <person name="Fluegel L."/>
            <person name="Davis C.M."/>
            <person name="Simpson J.R."/>
            <person name="Lauterbach L."/>
            <person name="Steele A.D."/>
            <person name="Gui C."/>
            <person name="Meng S."/>
            <person name="Li G."/>
            <person name="Viehrig K."/>
            <person name="Ye F."/>
            <person name="Su P."/>
            <person name="Kiefer A.F."/>
            <person name="Nichols A."/>
            <person name="Cepeda A.J."/>
            <person name="Yan W."/>
            <person name="Fan B."/>
            <person name="Jiang Y."/>
            <person name="Adhikari A."/>
            <person name="Zheng C.-J."/>
            <person name="Schuster L."/>
            <person name="Cowan T.M."/>
            <person name="Smanski M.J."/>
            <person name="Chevrette M.G."/>
            <person name="De Carvalho L.P.S."/>
            <person name="Shen B."/>
        </authorList>
    </citation>
    <scope>NUCLEOTIDE SEQUENCE [LARGE SCALE GENOMIC DNA]</scope>
    <source>
        <strain evidence="2 3">NPDC019583</strain>
    </source>
</reference>
<evidence type="ECO:0000313" key="2">
    <source>
        <dbReference type="EMBL" id="MEU2271953.1"/>
    </source>
</evidence>
<protein>
    <submittedName>
        <fullName evidence="2">DUF397 domain-containing protein</fullName>
    </submittedName>
</protein>
<accession>A0ABV2Y6R0</accession>
<dbReference type="InterPro" id="IPR007278">
    <property type="entry name" value="DUF397"/>
</dbReference>
<dbReference type="EMBL" id="JBEYBN010000088">
    <property type="protein sequence ID" value="MEU2271953.1"/>
    <property type="molecule type" value="Genomic_DNA"/>
</dbReference>
<feature type="domain" description="DUF397" evidence="1">
    <location>
        <begin position="2"/>
        <end position="51"/>
    </location>
</feature>
<dbReference type="Proteomes" id="UP001550603">
    <property type="component" value="Unassembled WGS sequence"/>
</dbReference>
<evidence type="ECO:0000313" key="3">
    <source>
        <dbReference type="Proteomes" id="UP001550603"/>
    </source>
</evidence>
<dbReference type="RefSeq" id="WP_359793979.1">
    <property type="nucleotide sequence ID" value="NZ_JBEYBN010000088.1"/>
</dbReference>